<dbReference type="GO" id="GO:0016757">
    <property type="term" value="F:glycosyltransferase activity"/>
    <property type="evidence" value="ECO:0007669"/>
    <property type="project" value="UniProtKB-KW"/>
</dbReference>
<organism evidence="2 3">
    <name type="scientific">Planococcus shenhongbingii</name>
    <dbReference type="NCBI Taxonomy" id="3058398"/>
    <lineage>
        <taxon>Bacteria</taxon>
        <taxon>Bacillati</taxon>
        <taxon>Bacillota</taxon>
        <taxon>Bacilli</taxon>
        <taxon>Bacillales</taxon>
        <taxon>Caryophanaceae</taxon>
        <taxon>Planococcus</taxon>
    </lineage>
</organism>
<dbReference type="Pfam" id="PF00534">
    <property type="entry name" value="Glycos_transf_1"/>
    <property type="match status" value="1"/>
</dbReference>
<dbReference type="Proteomes" id="UP001172142">
    <property type="component" value="Unassembled WGS sequence"/>
</dbReference>
<dbReference type="RefSeq" id="WP_301855162.1">
    <property type="nucleotide sequence ID" value="NZ_JAUJWU010000001.1"/>
</dbReference>
<dbReference type="InterPro" id="IPR001296">
    <property type="entry name" value="Glyco_trans_1"/>
</dbReference>
<reference evidence="2 3" key="1">
    <citation type="submission" date="2023-07" db="EMBL/GenBank/DDBJ databases">
        <title>Novel species in genus Planococcus.</title>
        <authorList>
            <person name="Ning S."/>
        </authorList>
    </citation>
    <scope>NUCLEOTIDE SEQUENCE [LARGE SCALE GENOMIC DNA]</scope>
    <source>
        <strain evidence="2 3">N017</strain>
    </source>
</reference>
<dbReference type="EMBL" id="JAUJWU010000001">
    <property type="protein sequence ID" value="MDN7244682.1"/>
    <property type="molecule type" value="Genomic_DNA"/>
</dbReference>
<dbReference type="PANTHER" id="PTHR12526">
    <property type="entry name" value="GLYCOSYLTRANSFERASE"/>
    <property type="match status" value="1"/>
</dbReference>
<name>A0ABT8N9Y0_9BACL</name>
<keyword evidence="3" id="KW-1185">Reference proteome</keyword>
<dbReference type="PANTHER" id="PTHR12526:SF637">
    <property type="entry name" value="GLYCOSYLTRANSFERASE EPSF-RELATED"/>
    <property type="match status" value="1"/>
</dbReference>
<evidence type="ECO:0000313" key="3">
    <source>
        <dbReference type="Proteomes" id="UP001172142"/>
    </source>
</evidence>
<dbReference type="SUPFAM" id="SSF53756">
    <property type="entry name" value="UDP-Glycosyltransferase/glycogen phosphorylase"/>
    <property type="match status" value="1"/>
</dbReference>
<keyword evidence="2" id="KW-0808">Transferase</keyword>
<proteinExistence type="predicted"/>
<sequence>MKRILIVTELYVPGFKGGGPIKTIKNIVDSFEKKYDFLILTSDRDLGDSISYPNIIPNRIISNRSHKILYTSPKKQNLFFFKKYLENEYDAIYINSFFSKFTILILLLVKLRLLKSKKVIVAPRGELASSALKFKKNKKYIYLKLSDFFGLYNKVFFQATSKEELKSINKMINLKGKKTYLVSNLAGVSNDNNSSAKLKDHLSIIYISRIHPIKNLLFIIEILSELTNLNISLDIYGPIEDKKYYEECEKKIHKLPANIVVNYKGSLEQTKVQKTISNYNLFFLPTLGENFGHTIVEALLTLTPVLISDQTPWNEVSNLGAGKAISLKDKESFIDYIKYLSSMDQLEFNLIKQNIEKFVTKHIQDDKETEKYEEMFESNS</sequence>
<evidence type="ECO:0000259" key="1">
    <source>
        <dbReference type="Pfam" id="PF00534"/>
    </source>
</evidence>
<gene>
    <name evidence="2" type="ORF">QWY13_04175</name>
</gene>
<dbReference type="EC" id="2.4.-.-" evidence="2"/>
<dbReference type="Gene3D" id="3.40.50.2000">
    <property type="entry name" value="Glycogen Phosphorylase B"/>
    <property type="match status" value="2"/>
</dbReference>
<comment type="caution">
    <text evidence="2">The sequence shown here is derived from an EMBL/GenBank/DDBJ whole genome shotgun (WGS) entry which is preliminary data.</text>
</comment>
<feature type="domain" description="Glycosyl transferase family 1" evidence="1">
    <location>
        <begin position="193"/>
        <end position="354"/>
    </location>
</feature>
<accession>A0ABT8N9Y0</accession>
<keyword evidence="2" id="KW-0328">Glycosyltransferase</keyword>
<evidence type="ECO:0000313" key="2">
    <source>
        <dbReference type="EMBL" id="MDN7244682.1"/>
    </source>
</evidence>
<protein>
    <submittedName>
        <fullName evidence="2">Glycosyltransferase</fullName>
        <ecNumber evidence="2">2.4.-.-</ecNumber>
    </submittedName>
</protein>